<dbReference type="EMBL" id="LT906462">
    <property type="protein sequence ID" value="SNV58165.1"/>
    <property type="molecule type" value="Genomic_DNA"/>
</dbReference>
<evidence type="ECO:0000256" key="2">
    <source>
        <dbReference type="ARBA" id="ARBA00022801"/>
    </source>
</evidence>
<dbReference type="RefSeq" id="WP_095086106.1">
    <property type="nucleotide sequence ID" value="NZ_BMDM01000003.1"/>
</dbReference>
<name>A0A239YGQ9_9STAP</name>
<keyword evidence="7" id="KW-1185">Reference proteome</keyword>
<dbReference type="EC" id="3.1.3.48" evidence="5"/>
<dbReference type="SUPFAM" id="SSF89550">
    <property type="entry name" value="PHP domain-like"/>
    <property type="match status" value="1"/>
</dbReference>
<comment type="catalytic activity">
    <reaction evidence="4 5">
        <text>O-phospho-L-tyrosyl-[protein] + H2O = L-tyrosyl-[protein] + phosphate</text>
        <dbReference type="Rhea" id="RHEA:10684"/>
        <dbReference type="Rhea" id="RHEA-COMP:10136"/>
        <dbReference type="Rhea" id="RHEA-COMP:20101"/>
        <dbReference type="ChEBI" id="CHEBI:15377"/>
        <dbReference type="ChEBI" id="CHEBI:43474"/>
        <dbReference type="ChEBI" id="CHEBI:46858"/>
        <dbReference type="ChEBI" id="CHEBI:61978"/>
        <dbReference type="EC" id="3.1.3.48"/>
    </reaction>
</comment>
<evidence type="ECO:0000313" key="7">
    <source>
        <dbReference type="Proteomes" id="UP000242084"/>
    </source>
</evidence>
<dbReference type="AlphaFoldDB" id="A0A239YGQ9"/>
<dbReference type="Proteomes" id="UP000242084">
    <property type="component" value="Chromosome 1"/>
</dbReference>
<evidence type="ECO:0000256" key="1">
    <source>
        <dbReference type="ARBA" id="ARBA00005750"/>
    </source>
</evidence>
<protein>
    <recommendedName>
        <fullName evidence="5">Tyrosine-protein phosphatase</fullName>
        <ecNumber evidence="5">3.1.3.48</ecNumber>
    </recommendedName>
</protein>
<evidence type="ECO:0000256" key="4">
    <source>
        <dbReference type="ARBA" id="ARBA00051722"/>
    </source>
</evidence>
<dbReference type="InterPro" id="IPR016195">
    <property type="entry name" value="Pol/histidinol_Pase-like"/>
</dbReference>
<accession>A0A239YGQ9</accession>
<evidence type="ECO:0000313" key="6">
    <source>
        <dbReference type="EMBL" id="SNV58165.1"/>
    </source>
</evidence>
<dbReference type="OrthoDB" id="9788539at2"/>
<proteinExistence type="inferred from homology"/>
<dbReference type="Pfam" id="PF19567">
    <property type="entry name" value="CpsB_CapC"/>
    <property type="match status" value="1"/>
</dbReference>
<reference evidence="6 7" key="1">
    <citation type="submission" date="2017-06" db="EMBL/GenBank/DDBJ databases">
        <authorList>
            <consortium name="Pathogen Informatics"/>
        </authorList>
    </citation>
    <scope>NUCLEOTIDE SEQUENCE [LARGE SCALE GENOMIC DNA]</scope>
    <source>
        <strain evidence="6 7">NCTC13839</strain>
    </source>
</reference>
<dbReference type="PANTHER" id="PTHR39181">
    <property type="entry name" value="TYROSINE-PROTEIN PHOSPHATASE YWQE"/>
    <property type="match status" value="1"/>
</dbReference>
<keyword evidence="2 5" id="KW-0378">Hydrolase</keyword>
<sequence>MIDIHNHLLYGLDDGPIDSESMLELAKEAEKIGITDIVASPHYIEHRFRNNAEVVKQRTADVQNLLNNNNINITVYPSQEIHMFGGELEGLNSGELMPITEGSRYVLIEFPFFDIPDYAEETFDKLFNAGYRPLLAHPERIIPIQDDPQILFNLIKRGALCQVTAGSLVNKYGEDAKVAADYLLNQNAIHIIGSDAHNTNNRNFHLQEAYDYIEQTKGIDKVNELQENARKILNNEDISQ</sequence>
<gene>
    <name evidence="6" type="primary">ywqE_1</name>
    <name evidence="6" type="ORF">SAMEA4384403_00434</name>
</gene>
<evidence type="ECO:0000256" key="3">
    <source>
        <dbReference type="ARBA" id="ARBA00022912"/>
    </source>
</evidence>
<evidence type="ECO:0000256" key="5">
    <source>
        <dbReference type="PIRNR" id="PIRNR016557"/>
    </source>
</evidence>
<dbReference type="InterPro" id="IPR016667">
    <property type="entry name" value="Caps_polysacc_synth_CpsB/CapC"/>
</dbReference>
<dbReference type="GO" id="GO:0004725">
    <property type="term" value="F:protein tyrosine phosphatase activity"/>
    <property type="evidence" value="ECO:0007669"/>
    <property type="project" value="UniProtKB-UniRule"/>
</dbReference>
<keyword evidence="3 5" id="KW-0904">Protein phosphatase</keyword>
<organism evidence="6 7">
    <name type="scientific">Mammaliicoccus stepanovicii</name>
    <dbReference type="NCBI Taxonomy" id="643214"/>
    <lineage>
        <taxon>Bacteria</taxon>
        <taxon>Bacillati</taxon>
        <taxon>Bacillota</taxon>
        <taxon>Bacilli</taxon>
        <taxon>Bacillales</taxon>
        <taxon>Staphylococcaceae</taxon>
        <taxon>Mammaliicoccus</taxon>
    </lineage>
</organism>
<dbReference type="PANTHER" id="PTHR39181:SF1">
    <property type="entry name" value="TYROSINE-PROTEIN PHOSPHATASE YWQE"/>
    <property type="match status" value="1"/>
</dbReference>
<dbReference type="PIRSF" id="PIRSF016557">
    <property type="entry name" value="Caps_synth_CpsB"/>
    <property type="match status" value="1"/>
</dbReference>
<dbReference type="GO" id="GO:0030145">
    <property type="term" value="F:manganese ion binding"/>
    <property type="evidence" value="ECO:0007669"/>
    <property type="project" value="UniProtKB-UniRule"/>
</dbReference>
<dbReference type="KEGG" id="sste:SAMEA4384403_0434"/>
<comment type="similarity">
    <text evidence="1 5">Belongs to the metallo-dependent hydrolases superfamily. CpsB/CapC family.</text>
</comment>
<dbReference type="Gene3D" id="3.20.20.140">
    <property type="entry name" value="Metal-dependent hydrolases"/>
    <property type="match status" value="1"/>
</dbReference>